<dbReference type="Proteomes" id="UP000318242">
    <property type="component" value="Unassembled WGS sequence"/>
</dbReference>
<dbReference type="RefSeq" id="WP_141271263.1">
    <property type="nucleotide sequence ID" value="NZ_BJLH01000008.1"/>
</dbReference>
<reference evidence="1 2" key="1">
    <citation type="submission" date="2019-06" db="EMBL/GenBank/DDBJ databases">
        <title>Whole genome shotgun sequence of Vibrio comitans NBRC 102076.</title>
        <authorList>
            <person name="Hosoyama A."/>
            <person name="Uohara A."/>
            <person name="Ohji S."/>
            <person name="Ichikawa N."/>
        </authorList>
    </citation>
    <scope>NUCLEOTIDE SEQUENCE [LARGE SCALE GENOMIC DNA]</scope>
    <source>
        <strain evidence="1 2">NBRC 102076</strain>
    </source>
</reference>
<dbReference type="OrthoDB" id="9961982at2"/>
<dbReference type="EMBL" id="BJLH01000008">
    <property type="protein sequence ID" value="GEA60864.1"/>
    <property type="molecule type" value="Genomic_DNA"/>
</dbReference>
<name>A0A4Y3IPU6_9VIBR</name>
<evidence type="ECO:0000313" key="1">
    <source>
        <dbReference type="EMBL" id="GEA60864.1"/>
    </source>
</evidence>
<organism evidence="1 2">
    <name type="scientific">Vibrio comitans NBRC 102076</name>
    <dbReference type="NCBI Taxonomy" id="1219078"/>
    <lineage>
        <taxon>Bacteria</taxon>
        <taxon>Pseudomonadati</taxon>
        <taxon>Pseudomonadota</taxon>
        <taxon>Gammaproteobacteria</taxon>
        <taxon>Vibrionales</taxon>
        <taxon>Vibrionaceae</taxon>
        <taxon>Vibrio</taxon>
    </lineage>
</organism>
<comment type="caution">
    <text evidence="1">The sequence shown here is derived from an EMBL/GenBank/DDBJ whole genome shotgun (WGS) entry which is preliminary data.</text>
</comment>
<dbReference type="AlphaFoldDB" id="A0A4Y3IPU6"/>
<proteinExistence type="predicted"/>
<dbReference type="PROSITE" id="PS51257">
    <property type="entry name" value="PROKAR_LIPOPROTEIN"/>
    <property type="match status" value="1"/>
</dbReference>
<sequence length="83" mass="8959">MKQIIVLFAFFLAACTTIVEPTPENGCDTSSIEASENEAAALATFSLIRSLSGERSSLAAHATNAEQRAEILRIKAELCKQKM</sequence>
<gene>
    <name evidence="1" type="ORF">VCO01S_20570</name>
</gene>
<accession>A0A4Y3IPU6</accession>
<keyword evidence="2" id="KW-1185">Reference proteome</keyword>
<evidence type="ECO:0000313" key="2">
    <source>
        <dbReference type="Proteomes" id="UP000318242"/>
    </source>
</evidence>
<evidence type="ECO:0008006" key="3">
    <source>
        <dbReference type="Google" id="ProtNLM"/>
    </source>
</evidence>
<protein>
    <recommendedName>
        <fullName evidence="3">Lipoprotein</fullName>
    </recommendedName>
</protein>